<dbReference type="Gene3D" id="3.30.1490.120">
    <property type="entry name" value="RNA polymerase Rpb7-like, N-terminal domain"/>
    <property type="match status" value="2"/>
</dbReference>
<comment type="caution">
    <text evidence="7">The sequence shown here is derived from an EMBL/GenBank/DDBJ whole genome shotgun (WGS) entry which is preliminary data.</text>
</comment>
<feature type="region of interest" description="Disordered" evidence="5">
    <location>
        <begin position="230"/>
        <end position="264"/>
    </location>
</feature>
<proteinExistence type="predicted"/>
<dbReference type="InterPro" id="IPR041178">
    <property type="entry name" value="RPA43_OB"/>
</dbReference>
<feature type="compositionally biased region" description="Basic residues" evidence="5">
    <location>
        <begin position="370"/>
        <end position="379"/>
    </location>
</feature>
<feature type="region of interest" description="Disordered" evidence="5">
    <location>
        <begin position="1"/>
        <end position="47"/>
    </location>
</feature>
<keyword evidence="8" id="KW-1185">Reference proteome</keyword>
<dbReference type="EMBL" id="RBNI01001684">
    <property type="protein sequence ID" value="RUP50098.1"/>
    <property type="molecule type" value="Genomic_DNA"/>
</dbReference>
<keyword evidence="3" id="KW-0804">Transcription</keyword>
<dbReference type="Gene3D" id="2.40.50.1060">
    <property type="match status" value="1"/>
</dbReference>
<feature type="compositionally biased region" description="Basic and acidic residues" evidence="5">
    <location>
        <begin position="328"/>
        <end position="341"/>
    </location>
</feature>
<feature type="compositionally biased region" description="Basic and acidic residues" evidence="5">
    <location>
        <begin position="356"/>
        <end position="369"/>
    </location>
</feature>
<dbReference type="PANTHER" id="PTHR12709:SF5">
    <property type="entry name" value="DNA-DIRECTED RNA POLYMERASE I SUBUNIT RPA43"/>
    <property type="match status" value="1"/>
</dbReference>
<keyword evidence="2" id="KW-0240">DNA-directed RNA polymerase</keyword>
<comment type="subcellular location">
    <subcellularLocation>
        <location evidence="1">Nucleus</location>
    </subcellularLocation>
</comment>
<reference evidence="7 8" key="1">
    <citation type="journal article" date="2018" name="New Phytol.">
        <title>Phylogenomics of Endogonaceae and evolution of mycorrhizas within Mucoromycota.</title>
        <authorList>
            <person name="Chang Y."/>
            <person name="Desiro A."/>
            <person name="Na H."/>
            <person name="Sandor L."/>
            <person name="Lipzen A."/>
            <person name="Clum A."/>
            <person name="Barry K."/>
            <person name="Grigoriev I.V."/>
            <person name="Martin F.M."/>
            <person name="Stajich J.E."/>
            <person name="Smith M.E."/>
            <person name="Bonito G."/>
            <person name="Spatafora J.W."/>
        </authorList>
    </citation>
    <scope>NUCLEOTIDE SEQUENCE [LARGE SCALE GENOMIC DNA]</scope>
    <source>
        <strain evidence="7 8">GMNB39</strain>
    </source>
</reference>
<dbReference type="PANTHER" id="PTHR12709">
    <property type="entry name" value="DNA-DIRECTED RNA POLYMERASE II, III"/>
    <property type="match status" value="1"/>
</dbReference>
<feature type="region of interest" description="Disordered" evidence="5">
    <location>
        <begin position="301"/>
        <end position="379"/>
    </location>
</feature>
<evidence type="ECO:0000256" key="1">
    <source>
        <dbReference type="ARBA" id="ARBA00004123"/>
    </source>
</evidence>
<feature type="domain" description="RPA43 OB" evidence="6">
    <location>
        <begin position="192"/>
        <end position="302"/>
    </location>
</feature>
<keyword evidence="4" id="KW-0539">Nucleus</keyword>
<dbReference type="Proteomes" id="UP000268093">
    <property type="component" value="Unassembled WGS sequence"/>
</dbReference>
<evidence type="ECO:0000256" key="3">
    <source>
        <dbReference type="ARBA" id="ARBA00023163"/>
    </source>
</evidence>
<protein>
    <recommendedName>
        <fullName evidence="6">RPA43 OB domain-containing protein</fullName>
    </recommendedName>
</protein>
<evidence type="ECO:0000256" key="2">
    <source>
        <dbReference type="ARBA" id="ARBA00022478"/>
    </source>
</evidence>
<evidence type="ECO:0000313" key="7">
    <source>
        <dbReference type="EMBL" id="RUP50098.1"/>
    </source>
</evidence>
<dbReference type="Pfam" id="PF17875">
    <property type="entry name" value="RPA43_OB"/>
    <property type="match status" value="1"/>
</dbReference>
<gene>
    <name evidence="7" type="ORF">BC936DRAFT_140336</name>
</gene>
<accession>A0A433DGX9</accession>
<name>A0A433DGX9_9FUNG</name>
<dbReference type="GO" id="GO:0005736">
    <property type="term" value="C:RNA polymerase I complex"/>
    <property type="evidence" value="ECO:0007669"/>
    <property type="project" value="TreeGrafter"/>
</dbReference>
<dbReference type="InterPro" id="IPR036898">
    <property type="entry name" value="RNA_pol_Rpb7-like_N_sf"/>
</dbReference>
<feature type="compositionally biased region" description="Low complexity" evidence="5">
    <location>
        <begin position="233"/>
        <end position="247"/>
    </location>
</feature>
<dbReference type="OrthoDB" id="10250504at2759"/>
<dbReference type="GO" id="GO:0006362">
    <property type="term" value="P:transcription elongation by RNA polymerase I"/>
    <property type="evidence" value="ECO:0007669"/>
    <property type="project" value="TreeGrafter"/>
</dbReference>
<evidence type="ECO:0000256" key="5">
    <source>
        <dbReference type="SAM" id="MobiDB-lite"/>
    </source>
</evidence>
<feature type="compositionally biased region" description="Polar residues" evidence="5">
    <location>
        <begin position="304"/>
        <end position="316"/>
    </location>
</feature>
<dbReference type="GO" id="GO:0006352">
    <property type="term" value="P:DNA-templated transcription initiation"/>
    <property type="evidence" value="ECO:0007669"/>
    <property type="project" value="InterPro"/>
</dbReference>
<sequence length="379" mass="41728">MAAEHKERPSKKRKHPEDSDAATKKKHKKQSTASQGDGSASTAVVSSQKDTASSPFNQVRARIYIHLAPLWVGQAADGVNEQLNAFLMRYVLLRCTEASAPKLCFWVSFFISVLTILYQWNLGTHRYVPQFDGVVLAHSNLKIMQPNARIMYDSPYCHFWIAVDLLVWKPVKGSKLGECSNALMVAGACIPVGTINLQSADHIGLLLYGTFNASIPREFIPTAHYEWRPSSFPGTPAEEPAAPNAEGAEGEDQGFNKQRTQNGEWVIKKTGESVGATDGVVIFTVVDLVQANDMLTVTGALLPPTSSSSMNDTVNQVGGDENGNGHQSMEKQREDKKAKNGKDKKRRRDEADDTVEDKGSLVEAKNNEAKKKKRDKEKN</sequence>
<organism evidence="7 8">
    <name type="scientific">Jimgerdemannia flammicorona</name>
    <dbReference type="NCBI Taxonomy" id="994334"/>
    <lineage>
        <taxon>Eukaryota</taxon>
        <taxon>Fungi</taxon>
        <taxon>Fungi incertae sedis</taxon>
        <taxon>Mucoromycota</taxon>
        <taxon>Mucoromycotina</taxon>
        <taxon>Endogonomycetes</taxon>
        <taxon>Endogonales</taxon>
        <taxon>Endogonaceae</taxon>
        <taxon>Jimgerdemannia</taxon>
    </lineage>
</organism>
<evidence type="ECO:0000259" key="6">
    <source>
        <dbReference type="Pfam" id="PF17875"/>
    </source>
</evidence>
<dbReference type="AlphaFoldDB" id="A0A433DGX9"/>
<feature type="compositionally biased region" description="Polar residues" evidence="5">
    <location>
        <begin position="31"/>
        <end position="47"/>
    </location>
</feature>
<evidence type="ECO:0000256" key="4">
    <source>
        <dbReference type="ARBA" id="ARBA00023242"/>
    </source>
</evidence>
<dbReference type="InterPro" id="IPR045113">
    <property type="entry name" value="Rpb7-like"/>
</dbReference>
<evidence type="ECO:0000313" key="8">
    <source>
        <dbReference type="Proteomes" id="UP000268093"/>
    </source>
</evidence>